<protein>
    <submittedName>
        <fullName evidence="1">Uncharacterized protein</fullName>
    </submittedName>
</protein>
<comment type="caution">
    <text evidence="1">The sequence shown here is derived from an EMBL/GenBank/DDBJ whole genome shotgun (WGS) entry which is preliminary data.</text>
</comment>
<evidence type="ECO:0000313" key="1">
    <source>
        <dbReference type="EMBL" id="GAA0167756.1"/>
    </source>
</evidence>
<proteinExistence type="predicted"/>
<dbReference type="AlphaFoldDB" id="A0AAV3QWU3"/>
<name>A0AAV3QWU3_LITER</name>
<sequence>MSPVRIGYYIRLRFIRKYFLYGIRDEVLFQRNGHLRLNLDREVILSLKSSCFINSSILDNISREINIIQLAEAKGKCQRLSLTLFDTSDYIRRFKKEGFVEVEDDKKCIARFLKIIEIYLYLTEEDFKREELEYVSYIC</sequence>
<gene>
    <name evidence="1" type="ORF">LIER_22618</name>
</gene>
<organism evidence="1 2">
    <name type="scientific">Lithospermum erythrorhizon</name>
    <name type="common">Purple gromwell</name>
    <name type="synonym">Lithospermum officinale var. erythrorhizon</name>
    <dbReference type="NCBI Taxonomy" id="34254"/>
    <lineage>
        <taxon>Eukaryota</taxon>
        <taxon>Viridiplantae</taxon>
        <taxon>Streptophyta</taxon>
        <taxon>Embryophyta</taxon>
        <taxon>Tracheophyta</taxon>
        <taxon>Spermatophyta</taxon>
        <taxon>Magnoliopsida</taxon>
        <taxon>eudicotyledons</taxon>
        <taxon>Gunneridae</taxon>
        <taxon>Pentapetalae</taxon>
        <taxon>asterids</taxon>
        <taxon>lamiids</taxon>
        <taxon>Boraginales</taxon>
        <taxon>Boraginaceae</taxon>
        <taxon>Boraginoideae</taxon>
        <taxon>Lithospermeae</taxon>
        <taxon>Lithospermum</taxon>
    </lineage>
</organism>
<keyword evidence="2" id="KW-1185">Reference proteome</keyword>
<dbReference type="EMBL" id="BAABME010006216">
    <property type="protein sequence ID" value="GAA0167756.1"/>
    <property type="molecule type" value="Genomic_DNA"/>
</dbReference>
<evidence type="ECO:0000313" key="2">
    <source>
        <dbReference type="Proteomes" id="UP001454036"/>
    </source>
</evidence>
<dbReference type="Proteomes" id="UP001454036">
    <property type="component" value="Unassembled WGS sequence"/>
</dbReference>
<reference evidence="1 2" key="1">
    <citation type="submission" date="2024-01" db="EMBL/GenBank/DDBJ databases">
        <title>The complete chloroplast genome sequence of Lithospermum erythrorhizon: insights into the phylogenetic relationship among Boraginaceae species and the maternal lineages of purple gromwells.</title>
        <authorList>
            <person name="Okada T."/>
            <person name="Watanabe K."/>
        </authorList>
    </citation>
    <scope>NUCLEOTIDE SEQUENCE [LARGE SCALE GENOMIC DNA]</scope>
</reference>
<accession>A0AAV3QWU3</accession>